<feature type="domain" description="Fibronectin type-III" evidence="2">
    <location>
        <begin position="642"/>
        <end position="736"/>
    </location>
</feature>
<evidence type="ECO:0000259" key="2">
    <source>
        <dbReference type="PROSITE" id="PS50853"/>
    </source>
</evidence>
<dbReference type="OrthoDB" id="8954335at2759"/>
<dbReference type="PROSITE" id="PS50853">
    <property type="entry name" value="FN3"/>
    <property type="match status" value="1"/>
</dbReference>
<dbReference type="InterPro" id="IPR036116">
    <property type="entry name" value="FN3_sf"/>
</dbReference>
<evidence type="ECO:0000313" key="4">
    <source>
        <dbReference type="Proteomes" id="UP000507470"/>
    </source>
</evidence>
<dbReference type="Pfam" id="PF24674">
    <property type="entry name" value="MACPF_SNTX"/>
    <property type="match status" value="1"/>
</dbReference>
<dbReference type="InterPro" id="IPR003961">
    <property type="entry name" value="FN3_dom"/>
</dbReference>
<evidence type="ECO:0000256" key="1">
    <source>
        <dbReference type="SAM" id="MobiDB-lite"/>
    </source>
</evidence>
<gene>
    <name evidence="3" type="ORF">MCOR_35165</name>
</gene>
<dbReference type="CDD" id="cd00063">
    <property type="entry name" value="FN3"/>
    <property type="match status" value="1"/>
</dbReference>
<reference evidence="3 4" key="1">
    <citation type="submission" date="2020-06" db="EMBL/GenBank/DDBJ databases">
        <authorList>
            <person name="Li R."/>
            <person name="Bekaert M."/>
        </authorList>
    </citation>
    <scope>NUCLEOTIDE SEQUENCE [LARGE SCALE GENOMIC DNA]</scope>
    <source>
        <strain evidence="4">wild</strain>
    </source>
</reference>
<keyword evidence="4" id="KW-1185">Reference proteome</keyword>
<dbReference type="InterPro" id="IPR013783">
    <property type="entry name" value="Ig-like_fold"/>
</dbReference>
<feature type="compositionally biased region" description="Polar residues" evidence="1">
    <location>
        <begin position="370"/>
        <end position="390"/>
    </location>
</feature>
<organism evidence="3 4">
    <name type="scientific">Mytilus coruscus</name>
    <name type="common">Sea mussel</name>
    <dbReference type="NCBI Taxonomy" id="42192"/>
    <lineage>
        <taxon>Eukaryota</taxon>
        <taxon>Metazoa</taxon>
        <taxon>Spiralia</taxon>
        <taxon>Lophotrochozoa</taxon>
        <taxon>Mollusca</taxon>
        <taxon>Bivalvia</taxon>
        <taxon>Autobranchia</taxon>
        <taxon>Pteriomorphia</taxon>
        <taxon>Mytilida</taxon>
        <taxon>Mytiloidea</taxon>
        <taxon>Mytilidae</taxon>
        <taxon>Mytilinae</taxon>
        <taxon>Mytilus</taxon>
    </lineage>
</organism>
<dbReference type="Gene3D" id="2.60.40.10">
    <property type="entry name" value="Immunoglobulins"/>
    <property type="match status" value="1"/>
</dbReference>
<feature type="region of interest" description="Disordered" evidence="1">
    <location>
        <begin position="369"/>
        <end position="390"/>
    </location>
</feature>
<accession>A0A6J8CX03</accession>
<protein>
    <recommendedName>
        <fullName evidence="2">Fibronectin type-III domain-containing protein</fullName>
    </recommendedName>
</protein>
<dbReference type="PANTHER" id="PTHR31594:SF14">
    <property type="entry name" value="FIBRONECTIN TYPE-III DOMAIN-CONTAINING PROTEIN"/>
    <property type="match status" value="1"/>
</dbReference>
<dbReference type="SUPFAM" id="SSF49265">
    <property type="entry name" value="Fibronectin type III"/>
    <property type="match status" value="1"/>
</dbReference>
<dbReference type="Proteomes" id="UP000507470">
    <property type="component" value="Unassembled WGS sequence"/>
</dbReference>
<dbReference type="AlphaFoldDB" id="A0A6J8CX03"/>
<dbReference type="PANTHER" id="PTHR31594">
    <property type="entry name" value="AIG1-TYPE G DOMAIN-CONTAINING PROTEIN"/>
    <property type="match status" value="1"/>
</dbReference>
<dbReference type="InterPro" id="IPR052090">
    <property type="entry name" value="Cytolytic_pore-forming_toxin"/>
</dbReference>
<evidence type="ECO:0000313" key="3">
    <source>
        <dbReference type="EMBL" id="CAC5401033.1"/>
    </source>
</evidence>
<dbReference type="EMBL" id="CACVKT020006376">
    <property type="protein sequence ID" value="CAC5401033.1"/>
    <property type="molecule type" value="Genomic_DNA"/>
</dbReference>
<sequence length="739" mass="85359">MDEKEIPALGRPFELGMLYDCRKNNLITNSRIWDVKEKKSILLHIVNLKDTISAKTSFLDINSDLKLSILCGLVEVHGSAKYLENQRKFTRQSRVTFKYRCRTHFKELQIKEIMSEQQIHSEILNSGNASHVVAGILYGVDAIFVFDRNSSDEEDELQIHRKLEAMVKYFSKASVESNTDERKNKLLDNVKFTYHGDIPLDSEPKSFEEAIAAFKTLPNKIRQKDAKCVPMSVLLIPLHRLTNSTVTLNEPLHVSLVNQIQETFEKFAVLKMKCNDLTARPTCQYDERYRHKVDEMQAIVEQSEQRLKSQLSSKVTAVTPTDLIKGNVRNLLDEYDKLPKSPEKLDNNLSEIRTVINVLDTCVRKIPSFNKDSQSNTQEDNKNQSSQNFGQFELPPIENFLGDLQEDDNRTAPQRKQFLRNNISSIGKTMKKDIDMFVSKCNEKENNYIEQPNVQQGAHVELCADDVRSRQKVDNMQTPVEQPKQKLKSQLSSEVTAVTTIDVVKGKAGNLLEEYEKSPKSPKTLNNKLSEMRTVINVLDTSVRTIPSSNKDIKSNTQEDNINQSSQDIRQFELPLIENFVGDQQEEVIYNRTDAQRKCPRRNPVKKDRDMFVSKFTKIENNYIEKSYVKRDADVEPSIPLIPGKPSAIRTHIQEIEITWEPPPNVPDDYSYEVSYRYSSHEEWIILPYHVKNSSVRLSEVFWFAQPYYFFRVRCLCDGVYGHYSEVSSMFLTEYCIIL</sequence>
<name>A0A6J8CX03_MYTCO</name>
<dbReference type="InterPro" id="IPR056072">
    <property type="entry name" value="SNTX_MACPF/CDC-like_dom"/>
</dbReference>
<proteinExistence type="predicted"/>